<dbReference type="InterPro" id="IPR026349">
    <property type="entry name" value="CHP04255"/>
</dbReference>
<evidence type="ECO:0000313" key="2">
    <source>
        <dbReference type="Proteomes" id="UP000241614"/>
    </source>
</evidence>
<reference evidence="1 2" key="1">
    <citation type="submission" date="2018-04" db="EMBL/GenBank/DDBJ databases">
        <title>Genome sequencing reveals highly heavy metal resistance and biotechnology application of the novel Enterobacter cloacae amazonensis isolated from wastewater river in Manaus - Amazonas.</title>
        <authorList>
            <person name="Astolfi M.C.T."/>
            <person name="Carvalho E.B.D.S."/>
            <person name="Lacerda L.B."/>
            <person name="Pinto M.V."/>
            <person name="Nogueira V.B."/>
            <person name="Barros A.M."/>
            <person name="Astolfi-Filho S."/>
        </authorList>
    </citation>
    <scope>NUCLEOTIDE SEQUENCE [LARGE SCALE GENOMIC DNA]</scope>
    <source>
        <strain evidence="2">amazonensis</strain>
    </source>
</reference>
<dbReference type="EMBL" id="PZPP01000048">
    <property type="protein sequence ID" value="PTM33027.1"/>
    <property type="molecule type" value="Genomic_DNA"/>
</dbReference>
<dbReference type="AlphaFoldDB" id="A0A2T4XT34"/>
<organism evidence="1 2">
    <name type="scientific">Enterobacter cloacae</name>
    <dbReference type="NCBI Taxonomy" id="550"/>
    <lineage>
        <taxon>Bacteria</taxon>
        <taxon>Pseudomonadati</taxon>
        <taxon>Pseudomonadota</taxon>
        <taxon>Gammaproteobacteria</taxon>
        <taxon>Enterobacterales</taxon>
        <taxon>Enterobacteriaceae</taxon>
        <taxon>Enterobacter</taxon>
        <taxon>Enterobacter cloacae complex</taxon>
    </lineage>
</organism>
<proteinExistence type="predicted"/>
<sequence length="236" mass="26922">MSSSPLIEVVFEVRFTPKSNFATELLIAINQNFGNPLEIIHADGLHFPSEIKAQQQEFYYIPSYRINYSLFSLLISDGSLVVLKNSLDAQYEGWDKFRNTPLQILEILKEKGKVNEIHRFSLKYTNLIQTDSVLDDLNVAIKIGDENLPEKAKVTLKTEFKDGDIISLMDISSHVELENKSDITGEIRRLSGTLLIIDVIKNSGIRDLENVNTEFLDGLEILHEKAKQTYSKIYQK</sequence>
<name>A0A2T4XT34_ENTCL</name>
<gene>
    <name evidence="1" type="ORF">DA103_25190</name>
</gene>
<dbReference type="Proteomes" id="UP000241614">
    <property type="component" value="Unassembled WGS sequence"/>
</dbReference>
<dbReference type="OrthoDB" id="7067399at2"/>
<dbReference type="RefSeq" id="WP_108091272.1">
    <property type="nucleotide sequence ID" value="NZ_PZPP01000048.1"/>
</dbReference>
<evidence type="ECO:0000313" key="1">
    <source>
        <dbReference type="EMBL" id="PTM33027.1"/>
    </source>
</evidence>
<comment type="caution">
    <text evidence="1">The sequence shown here is derived from an EMBL/GenBank/DDBJ whole genome shotgun (WGS) entry which is preliminary data.</text>
</comment>
<dbReference type="NCBIfam" id="TIGR04255">
    <property type="entry name" value="sporadTIGR04255"/>
    <property type="match status" value="1"/>
</dbReference>
<accession>A0A2T4XT34</accession>
<protein>
    <submittedName>
        <fullName evidence="1">TIGR04255 family protein</fullName>
    </submittedName>
</protein>